<feature type="non-terminal residue" evidence="2">
    <location>
        <position position="1110"/>
    </location>
</feature>
<dbReference type="Gene3D" id="3.40.50.300">
    <property type="entry name" value="P-loop containing nucleotide triphosphate hydrolases"/>
    <property type="match status" value="1"/>
</dbReference>
<accession>A0A816D778</accession>
<name>A0A816D778_ADIRI</name>
<dbReference type="SUPFAM" id="SSF52540">
    <property type="entry name" value="P-loop containing nucleoside triphosphate hydrolases"/>
    <property type="match status" value="1"/>
</dbReference>
<organism evidence="2 3">
    <name type="scientific">Adineta ricciae</name>
    <name type="common">Rotifer</name>
    <dbReference type="NCBI Taxonomy" id="249248"/>
    <lineage>
        <taxon>Eukaryota</taxon>
        <taxon>Metazoa</taxon>
        <taxon>Spiralia</taxon>
        <taxon>Gnathifera</taxon>
        <taxon>Rotifera</taxon>
        <taxon>Eurotatoria</taxon>
        <taxon>Bdelloidea</taxon>
        <taxon>Adinetida</taxon>
        <taxon>Adinetidae</taxon>
        <taxon>Adineta</taxon>
    </lineage>
</organism>
<evidence type="ECO:0000259" key="1">
    <source>
        <dbReference type="PROSITE" id="PS50837"/>
    </source>
</evidence>
<dbReference type="AlphaFoldDB" id="A0A816D778"/>
<comment type="caution">
    <text evidence="2">The sequence shown here is derived from an EMBL/GenBank/DDBJ whole genome shotgun (WGS) entry which is preliminary data.</text>
</comment>
<proteinExistence type="predicted"/>
<protein>
    <recommendedName>
        <fullName evidence="1">NACHT domain-containing protein</fullName>
    </recommendedName>
</protein>
<feature type="domain" description="NACHT" evidence="1">
    <location>
        <begin position="249"/>
        <end position="374"/>
    </location>
</feature>
<dbReference type="PROSITE" id="PS50837">
    <property type="entry name" value="NACHT"/>
    <property type="match status" value="1"/>
</dbReference>
<dbReference type="Proteomes" id="UP000663828">
    <property type="component" value="Unassembled WGS sequence"/>
</dbReference>
<gene>
    <name evidence="2" type="ORF">XAT740_LOCUS51818</name>
</gene>
<sequence>MDEVIKRAIDSVNKVFESLPSFELDSTRFRLLETRDLLNCLRETASINNELTRLFCRRLKRLMDYNESLSRGVWIELYDDIFHILKKSNSDEHTVNNRERINEVMRFEKALEERELNTQQALGNRKNLKQFLHENQTFFIKYLEKCVSLHSKIQVQGLVDNIDDSFLKTYSITSEIRHNLNVKLKYVTIDFDCSDKLFKPLKIPLTTDDGTYNRVGTSLATFLPSVKDTNIDPEDYQVETITNVLEYNRWIVILGDPGGAKTTLLRWITRIFAEFALCGRDQIALEKCRELPIRIPILIRIGEFATWLEKHQDKTLMDYIGEHTWFSEHYQDDNEAVLKELIRQGHALILLDGLDEIAEVEQRGEIVQLVRDFIGEHVHASNFFSAFDNRMFNKRPSYEKNIIEVRPPGESGGNQIIITSREVGYQFCPLVGPFIEHYSLSLMNYQQANAFIREWMSQIGEQVKDILSNEGIKLSEKDMQNFSDVRWKAMQSILKNYSQVLMENPSLLSMICTFVFQSPDSFHPKSPIEVYDHTIQISLRRWRNQQLNMSETVLIEFLIALAGYLHLNSSSGLIDEFDMTSLCRLVLKQQGVSHDRRTLNEQVKNFISSLEQGVGIFAERGLQIFGFLHLSFQEYFIAQYLVKGSADEIAQRILSIIIHPRFRQSICLAISWVNWKWPSNDYNKVLSLLVNPTKGYSIPFGTLLLFEVFDDMQSLPFDSIIFTALNNIADHPSDTIRNTYLIRSVLKLDRKMIIDYMRLHLQDEKRLANFCQSLMGSASKFDKKHLPDGKQIKSIIYQQLWSFREINPSFEFIIDQIFRRTVNLYQLSNRCFRKDLQSCLRSNHISESDIHPLILSVIIALYGGIYFGNDSGALQVAFSTQQMHCESLLIAPLIDYFDNSEESHAVKTQKLIEEYENNIEKSLPSDLSNDTIDSFVALICLQGVSHPSIYATYDGYQALTVAIDRLKRTWFYFGKKLHTFTDDDIGCNDTSVVKSEIESIMNVLVSQPGQSDEQRIALSVACASAWEKLELWDIINILNRDDDDDDEYFSHQPKFIHLFSDEKLFDIIVNINSQEKSPWLLNFLPKSLQALYRHTIITSTSLPFVVFLSQ</sequence>
<evidence type="ECO:0000313" key="3">
    <source>
        <dbReference type="Proteomes" id="UP000663828"/>
    </source>
</evidence>
<keyword evidence="3" id="KW-1185">Reference proteome</keyword>
<reference evidence="2" key="1">
    <citation type="submission" date="2021-02" db="EMBL/GenBank/DDBJ databases">
        <authorList>
            <person name="Nowell W R."/>
        </authorList>
    </citation>
    <scope>NUCLEOTIDE SEQUENCE</scope>
</reference>
<dbReference type="InterPro" id="IPR007111">
    <property type="entry name" value="NACHT_NTPase"/>
</dbReference>
<dbReference type="InterPro" id="IPR027417">
    <property type="entry name" value="P-loop_NTPase"/>
</dbReference>
<evidence type="ECO:0000313" key="2">
    <source>
        <dbReference type="EMBL" id="CAF1632017.1"/>
    </source>
</evidence>
<dbReference type="EMBL" id="CAJNOR010008350">
    <property type="protein sequence ID" value="CAF1632017.1"/>
    <property type="molecule type" value="Genomic_DNA"/>
</dbReference>